<dbReference type="EMBL" id="BMXS01000013">
    <property type="protein sequence ID" value="GGX97151.1"/>
    <property type="molecule type" value="Genomic_DNA"/>
</dbReference>
<name>A0ABQ2YZH7_9GAMM</name>
<protein>
    <submittedName>
        <fullName evidence="1">Uncharacterized protein</fullName>
    </submittedName>
</protein>
<reference evidence="2" key="1">
    <citation type="journal article" date="2019" name="Int. J. Syst. Evol. Microbiol.">
        <title>The Global Catalogue of Microorganisms (GCM) 10K type strain sequencing project: providing services to taxonomists for standard genome sequencing and annotation.</title>
        <authorList>
            <consortium name="The Broad Institute Genomics Platform"/>
            <consortium name="The Broad Institute Genome Sequencing Center for Infectious Disease"/>
            <person name="Wu L."/>
            <person name="Ma J."/>
        </authorList>
    </citation>
    <scope>NUCLEOTIDE SEQUENCE [LARGE SCALE GENOMIC DNA]</scope>
    <source>
        <strain evidence="2">KCTC 22228</strain>
    </source>
</reference>
<evidence type="ECO:0000313" key="2">
    <source>
        <dbReference type="Proteomes" id="UP000653056"/>
    </source>
</evidence>
<dbReference type="Proteomes" id="UP000653056">
    <property type="component" value="Unassembled WGS sequence"/>
</dbReference>
<accession>A0ABQ2YZH7</accession>
<keyword evidence="2" id="KW-1185">Reference proteome</keyword>
<gene>
    <name evidence="1" type="ORF">GCM10007160_25800</name>
</gene>
<organism evidence="1 2">
    <name type="scientific">Litchfieldella qijiaojingensis</name>
    <dbReference type="NCBI Taxonomy" id="980347"/>
    <lineage>
        <taxon>Bacteria</taxon>
        <taxon>Pseudomonadati</taxon>
        <taxon>Pseudomonadota</taxon>
        <taxon>Gammaproteobacteria</taxon>
        <taxon>Oceanospirillales</taxon>
        <taxon>Halomonadaceae</taxon>
        <taxon>Litchfieldella</taxon>
    </lineage>
</organism>
<comment type="caution">
    <text evidence="1">The sequence shown here is derived from an EMBL/GenBank/DDBJ whole genome shotgun (WGS) entry which is preliminary data.</text>
</comment>
<proteinExistence type="predicted"/>
<evidence type="ECO:0000313" key="1">
    <source>
        <dbReference type="EMBL" id="GGX97151.1"/>
    </source>
</evidence>
<sequence length="58" mass="6465">MVMARLPRPIATEGSEGIWLALLGQEGVEKRMRSGFGIQWFVEMRIALFAGVENSLDV</sequence>